<evidence type="ECO:0000256" key="1">
    <source>
        <dbReference type="SAM" id="MobiDB-lite"/>
    </source>
</evidence>
<feature type="region of interest" description="Disordered" evidence="1">
    <location>
        <begin position="178"/>
        <end position="199"/>
    </location>
</feature>
<comment type="caution">
    <text evidence="3">The sequence shown here is derived from an EMBL/GenBank/DDBJ whole genome shotgun (WGS) entry which is preliminary data.</text>
</comment>
<keyword evidence="4" id="KW-1185">Reference proteome</keyword>
<keyword evidence="2" id="KW-1133">Transmembrane helix</keyword>
<evidence type="ECO:0000313" key="3">
    <source>
        <dbReference type="EMBL" id="KAG0252924.1"/>
    </source>
</evidence>
<feature type="transmembrane region" description="Helical" evidence="2">
    <location>
        <begin position="16"/>
        <end position="36"/>
    </location>
</feature>
<dbReference type="Proteomes" id="UP000726737">
    <property type="component" value="Unassembled WGS sequence"/>
</dbReference>
<dbReference type="AlphaFoldDB" id="A0A9P6PVG8"/>
<sequence>MGLFDKFFGFISPAKFAPVLAGAYFLIGLVFMILSFGRWIMPHAETDLAIPWAIVCLLLLITGAYGMWATSKGVTWHLRQFVSAGWGFLLMFLCWGIVYIAVEEHHVDKVNNGCMARTGWDLQKCNDRRKTASLVATILVAVGMVVGMYFTLVLSRWVSAIEWQEHLEEEERLAAWRSGKGENPYAKDTPQAESPEETV</sequence>
<feature type="transmembrane region" description="Helical" evidence="2">
    <location>
        <begin position="132"/>
        <end position="154"/>
    </location>
</feature>
<feature type="transmembrane region" description="Helical" evidence="2">
    <location>
        <begin position="81"/>
        <end position="102"/>
    </location>
</feature>
<feature type="transmembrane region" description="Helical" evidence="2">
    <location>
        <begin position="48"/>
        <end position="69"/>
    </location>
</feature>
<organism evidence="3 4">
    <name type="scientific">Mortierella polycephala</name>
    <dbReference type="NCBI Taxonomy" id="41804"/>
    <lineage>
        <taxon>Eukaryota</taxon>
        <taxon>Fungi</taxon>
        <taxon>Fungi incertae sedis</taxon>
        <taxon>Mucoromycota</taxon>
        <taxon>Mortierellomycotina</taxon>
        <taxon>Mortierellomycetes</taxon>
        <taxon>Mortierellales</taxon>
        <taxon>Mortierellaceae</taxon>
        <taxon>Mortierella</taxon>
    </lineage>
</organism>
<accession>A0A9P6PVG8</accession>
<keyword evidence="2" id="KW-0472">Membrane</keyword>
<dbReference type="EMBL" id="JAAAJA010000490">
    <property type="protein sequence ID" value="KAG0252924.1"/>
    <property type="molecule type" value="Genomic_DNA"/>
</dbReference>
<dbReference type="OrthoDB" id="2369779at2759"/>
<keyword evidence="2" id="KW-0812">Transmembrane</keyword>
<proteinExistence type="predicted"/>
<gene>
    <name evidence="3" type="ORF">BG011_006670</name>
</gene>
<evidence type="ECO:0000256" key="2">
    <source>
        <dbReference type="SAM" id="Phobius"/>
    </source>
</evidence>
<reference evidence="3" key="1">
    <citation type="journal article" date="2020" name="Fungal Divers.">
        <title>Resolving the Mortierellaceae phylogeny through synthesis of multi-gene phylogenetics and phylogenomics.</title>
        <authorList>
            <person name="Vandepol N."/>
            <person name="Liber J."/>
            <person name="Desiro A."/>
            <person name="Na H."/>
            <person name="Kennedy M."/>
            <person name="Barry K."/>
            <person name="Grigoriev I.V."/>
            <person name="Miller A.N."/>
            <person name="O'Donnell K."/>
            <person name="Stajich J.E."/>
            <person name="Bonito G."/>
        </authorList>
    </citation>
    <scope>NUCLEOTIDE SEQUENCE</scope>
    <source>
        <strain evidence="3">KOD948</strain>
    </source>
</reference>
<name>A0A9P6PVG8_9FUNG</name>
<evidence type="ECO:0000313" key="4">
    <source>
        <dbReference type="Proteomes" id="UP000726737"/>
    </source>
</evidence>
<protein>
    <submittedName>
        <fullName evidence="3">Uncharacterized protein</fullName>
    </submittedName>
</protein>